<dbReference type="KEGG" id="kox:KOX_24500"/>
<reference evidence="2 3" key="1">
    <citation type="journal article" date="2012" name="J. Bacteriol.">
        <title>Complete genome sequence of Klebsiella oxytoca KCTC 1686, used in production of 2,3-butanediol.</title>
        <authorList>
            <person name="Shin S.H."/>
            <person name="Kim S."/>
            <person name="Kim J.Y."/>
            <person name="Lee S."/>
            <person name="Um Y."/>
            <person name="Oh M.K."/>
            <person name="Kim Y.R."/>
            <person name="Lee J."/>
            <person name="Yang K.S."/>
        </authorList>
    </citation>
    <scope>NUCLEOTIDE SEQUENCE [LARGE SCALE GENOMIC DNA]</scope>
    <source>
        <strain evidence="3">ATCC 8724 / DSM 4798 / JCM 20051 / NBRC 3318 / NRRL B-199 / KCTC 1686</strain>
    </source>
</reference>
<dbReference type="CDD" id="cd01427">
    <property type="entry name" value="HAD_like"/>
    <property type="match status" value="1"/>
</dbReference>
<dbReference type="Gene3D" id="3.40.50.1000">
    <property type="entry name" value="HAD superfamily/HAD-like"/>
    <property type="match status" value="1"/>
</dbReference>
<evidence type="ECO:0000313" key="2">
    <source>
        <dbReference type="EMBL" id="AEX06615.1"/>
    </source>
</evidence>
<dbReference type="EMBL" id="CP003218">
    <property type="protein sequence ID" value="AEX06615.1"/>
    <property type="molecule type" value="Genomic_DNA"/>
</dbReference>
<protein>
    <recommendedName>
        <fullName evidence="4">HAD family hydrolase</fullName>
    </recommendedName>
</protein>
<keyword evidence="1" id="KW-0479">Metal-binding</keyword>
<evidence type="ECO:0000256" key="1">
    <source>
        <dbReference type="ARBA" id="ARBA00022723"/>
    </source>
</evidence>
<sequence length="243" mass="28256">MLIAMDFDGVLVDGVDECMLITWNVLHDRPLSDFNKNVLQKIPSLMAKRFRKLRNFVRHDGHFISSFTEFGNEAIDNDRFTAIYESIPTEEKEIFRDKFIQYRNLARSIYPSFWAELHRPLLDVSNLFETSNDIYIVSGKDEESISFILSKYGLNIPANKIYGRMTDKNKTLTLLKSIAFDKNEEIIFIDDNIQNVIDALDHGIQSFWANWGYNIPEHKLMALQKGINELNTEDLLKLVKKPS</sequence>
<dbReference type="Proteomes" id="UP000007843">
    <property type="component" value="Chromosome"/>
</dbReference>
<dbReference type="Gene3D" id="1.10.150.240">
    <property type="entry name" value="Putative phosphatase, domain 2"/>
    <property type="match status" value="1"/>
</dbReference>
<dbReference type="HOGENOM" id="CLU_1133233_0_0_6"/>
<evidence type="ECO:0000313" key="3">
    <source>
        <dbReference type="Proteomes" id="UP000007843"/>
    </source>
</evidence>
<dbReference type="GO" id="GO:0046872">
    <property type="term" value="F:metal ion binding"/>
    <property type="evidence" value="ECO:0007669"/>
    <property type="project" value="UniProtKB-KW"/>
</dbReference>
<dbReference type="InterPro" id="IPR023214">
    <property type="entry name" value="HAD_sf"/>
</dbReference>
<gene>
    <name evidence="2" type="ordered locus">KOX_24500</name>
</gene>
<dbReference type="InterPro" id="IPR036412">
    <property type="entry name" value="HAD-like_sf"/>
</dbReference>
<dbReference type="RefSeq" id="WP_014229945.1">
    <property type="nucleotide sequence ID" value="NC_016612.1"/>
</dbReference>
<dbReference type="AlphaFoldDB" id="A0A0H3HDT4"/>
<evidence type="ECO:0008006" key="4">
    <source>
        <dbReference type="Google" id="ProtNLM"/>
    </source>
</evidence>
<name>A0A0H3HDT4_KLEM8</name>
<proteinExistence type="predicted"/>
<dbReference type="PATRIC" id="fig|1006551.4.peg.4918"/>
<accession>A0A0H3HDT4</accession>
<dbReference type="SUPFAM" id="SSF56784">
    <property type="entry name" value="HAD-like"/>
    <property type="match status" value="1"/>
</dbReference>
<dbReference type="InterPro" id="IPR023198">
    <property type="entry name" value="PGP-like_dom2"/>
</dbReference>
<organism evidence="2 3">
    <name type="scientific">Klebsiella michiganensis (strain ATCC 8724 / DSM 4798 / JCM 20051 / NBRC 3318 / NRRL B-199 / KCTC 1686 / BUCSAV 143 / CCM 1901)</name>
    <dbReference type="NCBI Taxonomy" id="1006551"/>
    <lineage>
        <taxon>Bacteria</taxon>
        <taxon>Pseudomonadati</taxon>
        <taxon>Pseudomonadota</taxon>
        <taxon>Gammaproteobacteria</taxon>
        <taxon>Enterobacterales</taxon>
        <taxon>Enterobacteriaceae</taxon>
        <taxon>Klebsiella/Raoultella group</taxon>
        <taxon>Klebsiella</taxon>
    </lineage>
</organism>